<dbReference type="AlphaFoldDB" id="A0AAV2F9H5"/>
<evidence type="ECO:0000256" key="1">
    <source>
        <dbReference type="SAM" id="MobiDB-lite"/>
    </source>
</evidence>
<dbReference type="EMBL" id="OZ034819">
    <property type="protein sequence ID" value="CAL1394687.1"/>
    <property type="molecule type" value="Genomic_DNA"/>
</dbReference>
<proteinExistence type="predicted"/>
<evidence type="ECO:0000313" key="2">
    <source>
        <dbReference type="EMBL" id="CAL1394687.1"/>
    </source>
</evidence>
<evidence type="ECO:0000313" key="3">
    <source>
        <dbReference type="Proteomes" id="UP001497516"/>
    </source>
</evidence>
<dbReference type="Proteomes" id="UP001497516">
    <property type="component" value="Chromosome 6"/>
</dbReference>
<keyword evidence="3" id="KW-1185">Reference proteome</keyword>
<gene>
    <name evidence="2" type="ORF">LTRI10_LOCUS35172</name>
</gene>
<reference evidence="2 3" key="1">
    <citation type="submission" date="2024-04" db="EMBL/GenBank/DDBJ databases">
        <authorList>
            <person name="Fracassetti M."/>
        </authorList>
    </citation>
    <scope>NUCLEOTIDE SEQUENCE [LARGE SCALE GENOMIC DNA]</scope>
</reference>
<sequence>MVGSNGNHADGGWNSGGSRGKEEDQRRTGAAAAFGHAAVGESVRKCWGVVAMPGYCGLVDSSVPLKSMLS</sequence>
<name>A0AAV2F9H5_9ROSI</name>
<organism evidence="2 3">
    <name type="scientific">Linum trigynum</name>
    <dbReference type="NCBI Taxonomy" id="586398"/>
    <lineage>
        <taxon>Eukaryota</taxon>
        <taxon>Viridiplantae</taxon>
        <taxon>Streptophyta</taxon>
        <taxon>Embryophyta</taxon>
        <taxon>Tracheophyta</taxon>
        <taxon>Spermatophyta</taxon>
        <taxon>Magnoliopsida</taxon>
        <taxon>eudicotyledons</taxon>
        <taxon>Gunneridae</taxon>
        <taxon>Pentapetalae</taxon>
        <taxon>rosids</taxon>
        <taxon>fabids</taxon>
        <taxon>Malpighiales</taxon>
        <taxon>Linaceae</taxon>
        <taxon>Linum</taxon>
    </lineage>
</organism>
<protein>
    <submittedName>
        <fullName evidence="2">Uncharacterized protein</fullName>
    </submittedName>
</protein>
<accession>A0AAV2F9H5</accession>
<feature type="region of interest" description="Disordered" evidence="1">
    <location>
        <begin position="1"/>
        <end position="31"/>
    </location>
</feature>